<reference evidence="1" key="1">
    <citation type="submission" date="2023-03" db="EMBL/GenBank/DDBJ databases">
        <title>Edaphobacter sp.</title>
        <authorList>
            <person name="Huber K.J."/>
            <person name="Papendorf J."/>
            <person name="Pilke C."/>
            <person name="Bunk B."/>
            <person name="Sproeer C."/>
            <person name="Pester M."/>
        </authorList>
    </citation>
    <scope>NUCLEOTIDE SEQUENCE</scope>
    <source>
        <strain evidence="1">DSM 109920</strain>
    </source>
</reference>
<dbReference type="AlphaFoldDB" id="A0AAU7D6U8"/>
<dbReference type="EMBL" id="CP121195">
    <property type="protein sequence ID" value="XBH13029.1"/>
    <property type="molecule type" value="Genomic_DNA"/>
</dbReference>
<organism evidence="1">
    <name type="scientific">Edaphobacter paludis</name>
    <dbReference type="NCBI Taxonomy" id="3035702"/>
    <lineage>
        <taxon>Bacteria</taxon>
        <taxon>Pseudomonadati</taxon>
        <taxon>Acidobacteriota</taxon>
        <taxon>Terriglobia</taxon>
        <taxon>Terriglobales</taxon>
        <taxon>Acidobacteriaceae</taxon>
        <taxon>Edaphobacter</taxon>
    </lineage>
</organism>
<proteinExistence type="predicted"/>
<dbReference type="RefSeq" id="WP_348269687.1">
    <property type="nucleotide sequence ID" value="NZ_CP121195.1"/>
</dbReference>
<accession>A0AAU7D6U8</accession>
<evidence type="ECO:0008006" key="2">
    <source>
        <dbReference type="Google" id="ProtNLM"/>
    </source>
</evidence>
<sequence>MPWRFTPRTCARAADFFHARRTDSIRLFRPKAFWAGNIARYFTLSILVGLGCSVLHAQITSEIEVPSSPKRVYGAFDKDIAVPDDAVGPLGRKDSGALTELTSHLKAVGASPWIGMVGTGQITYGTKDSTAYGATLSILGSSWFRLDGETSSGPLSVRISLNHGAIQEPDGRQFPVPPDTAATGIFQFAQLRLSNFPGEAESLLDRGPIVVDGVSLHRMTVEFPSVSRDPATGAHKGIATDLYFDPVSHLLVKSANSIRLDGGHDNDFLRVITYGDYRKVGDSMIPFSYTQTLNGQKQWTLQLTNVQLNPTLNPTFFEF</sequence>
<protein>
    <recommendedName>
        <fullName evidence="2">Outer membrane lipoprotein-sorting protein</fullName>
    </recommendedName>
</protein>
<evidence type="ECO:0000313" key="1">
    <source>
        <dbReference type="EMBL" id="XBH13029.1"/>
    </source>
</evidence>
<name>A0AAU7D6U8_9BACT</name>
<gene>
    <name evidence="1" type="ORF">P8936_15230</name>
</gene>